<feature type="domain" description="Peptidase S1" evidence="3">
    <location>
        <begin position="61"/>
        <end position="307"/>
    </location>
</feature>
<evidence type="ECO:0000259" key="3">
    <source>
        <dbReference type="PROSITE" id="PS50240"/>
    </source>
</evidence>
<dbReference type="PANTHER" id="PTHR24252:SF7">
    <property type="entry name" value="HYALIN"/>
    <property type="match status" value="1"/>
</dbReference>
<feature type="chain" id="PRO_5044849540" description="Peptidase S1 domain-containing protein" evidence="2">
    <location>
        <begin position="23"/>
        <end position="319"/>
    </location>
</feature>
<sequence length="319" mass="36477">MFFKICFFVILSLFAENVFINCQRLKIPKHLSLKQLLTRQEAKRSKDFIESGLGKNRQMRVVGGFADEYNIHKYSVSIQRRRDAASVFKHRCSGTIISDYHILTAAHCFVSRESQLRRISDMRVFVGSNRLDTPGRYVSIQYIIIKKRFSYDPWNNDIAVITLEESLSVDNDLFLEKMALPEPTELLLENETGYVAGFGVYKYQQHQDEATGMVIERPVFPIIRHVINVKVVDCKKRNPKFICVGSTDENMNTRQHIADGDSGGPLVVGNAVVGVVGVSDKKAKLSVRPAFMTRVSYFLNFIKEAMSTRYSHYVGIRFL</sequence>
<dbReference type="PROSITE" id="PS50240">
    <property type="entry name" value="TRYPSIN_DOM"/>
    <property type="match status" value="1"/>
</dbReference>
<dbReference type="Proteomes" id="UP001627154">
    <property type="component" value="Unassembled WGS sequence"/>
</dbReference>
<evidence type="ECO:0000313" key="4">
    <source>
        <dbReference type="EMBL" id="KAL3391671.1"/>
    </source>
</evidence>
<dbReference type="PRINTS" id="PR00722">
    <property type="entry name" value="CHYMOTRYPSIN"/>
</dbReference>
<dbReference type="PANTHER" id="PTHR24252">
    <property type="entry name" value="ACROSIN-RELATED"/>
    <property type="match status" value="1"/>
</dbReference>
<dbReference type="SUPFAM" id="SSF50494">
    <property type="entry name" value="Trypsin-like serine proteases"/>
    <property type="match status" value="1"/>
</dbReference>
<keyword evidence="2" id="KW-0732">Signal</keyword>
<organism evidence="4 5">
    <name type="scientific">Trichogramma kaykai</name>
    <dbReference type="NCBI Taxonomy" id="54128"/>
    <lineage>
        <taxon>Eukaryota</taxon>
        <taxon>Metazoa</taxon>
        <taxon>Ecdysozoa</taxon>
        <taxon>Arthropoda</taxon>
        <taxon>Hexapoda</taxon>
        <taxon>Insecta</taxon>
        <taxon>Pterygota</taxon>
        <taxon>Neoptera</taxon>
        <taxon>Endopterygota</taxon>
        <taxon>Hymenoptera</taxon>
        <taxon>Apocrita</taxon>
        <taxon>Proctotrupomorpha</taxon>
        <taxon>Chalcidoidea</taxon>
        <taxon>Trichogrammatidae</taxon>
        <taxon>Trichogramma</taxon>
    </lineage>
</organism>
<comment type="caution">
    <text evidence="4">The sequence shown here is derived from an EMBL/GenBank/DDBJ whole genome shotgun (WGS) entry which is preliminary data.</text>
</comment>
<dbReference type="InterPro" id="IPR001254">
    <property type="entry name" value="Trypsin_dom"/>
</dbReference>
<evidence type="ECO:0000256" key="2">
    <source>
        <dbReference type="SAM" id="SignalP"/>
    </source>
</evidence>
<evidence type="ECO:0000256" key="1">
    <source>
        <dbReference type="ARBA" id="ARBA00023157"/>
    </source>
</evidence>
<dbReference type="Gene3D" id="2.40.10.10">
    <property type="entry name" value="Trypsin-like serine proteases"/>
    <property type="match status" value="1"/>
</dbReference>
<protein>
    <recommendedName>
        <fullName evidence="3">Peptidase S1 domain-containing protein</fullName>
    </recommendedName>
</protein>
<dbReference type="EMBL" id="JBJJXI010000108">
    <property type="protein sequence ID" value="KAL3391671.1"/>
    <property type="molecule type" value="Genomic_DNA"/>
</dbReference>
<dbReference type="InterPro" id="IPR043504">
    <property type="entry name" value="Peptidase_S1_PA_chymotrypsin"/>
</dbReference>
<proteinExistence type="predicted"/>
<reference evidence="4 5" key="1">
    <citation type="journal article" date="2024" name="bioRxiv">
        <title>A reference genome for Trichogramma kaykai: A tiny desert-dwelling parasitoid wasp with competing sex-ratio distorters.</title>
        <authorList>
            <person name="Culotta J."/>
            <person name="Lindsey A.R."/>
        </authorList>
    </citation>
    <scope>NUCLEOTIDE SEQUENCE [LARGE SCALE GENOMIC DNA]</scope>
    <source>
        <strain evidence="4 5">KSX58</strain>
    </source>
</reference>
<keyword evidence="5" id="KW-1185">Reference proteome</keyword>
<evidence type="ECO:0000313" key="5">
    <source>
        <dbReference type="Proteomes" id="UP001627154"/>
    </source>
</evidence>
<dbReference type="PROSITE" id="PS00134">
    <property type="entry name" value="TRYPSIN_HIS"/>
    <property type="match status" value="1"/>
</dbReference>
<dbReference type="InterPro" id="IPR009003">
    <property type="entry name" value="Peptidase_S1_PA"/>
</dbReference>
<dbReference type="AlphaFoldDB" id="A0ABD2WFH7"/>
<accession>A0ABD2WFH7</accession>
<dbReference type="SMART" id="SM00020">
    <property type="entry name" value="Tryp_SPc"/>
    <property type="match status" value="1"/>
</dbReference>
<dbReference type="Pfam" id="PF00089">
    <property type="entry name" value="Trypsin"/>
    <property type="match status" value="1"/>
</dbReference>
<dbReference type="InterPro" id="IPR018114">
    <property type="entry name" value="TRYPSIN_HIS"/>
</dbReference>
<gene>
    <name evidence="4" type="ORF">TKK_013600</name>
</gene>
<name>A0ABD2WFH7_9HYME</name>
<dbReference type="InterPro" id="IPR001314">
    <property type="entry name" value="Peptidase_S1A"/>
</dbReference>
<keyword evidence="1" id="KW-1015">Disulfide bond</keyword>
<feature type="signal peptide" evidence="2">
    <location>
        <begin position="1"/>
        <end position="22"/>
    </location>
</feature>